<name>A0ABU2Y6D2_9FLAO</name>
<proteinExistence type="predicted"/>
<keyword evidence="3" id="KW-1185">Reference proteome</keyword>
<evidence type="ECO:0000313" key="2">
    <source>
        <dbReference type="EMBL" id="MDT0553602.1"/>
    </source>
</evidence>
<dbReference type="Gene3D" id="2.60.120.260">
    <property type="entry name" value="Galactose-binding domain-like"/>
    <property type="match status" value="1"/>
</dbReference>
<dbReference type="EMBL" id="JAVRHV010000005">
    <property type="protein sequence ID" value="MDT0553602.1"/>
    <property type="molecule type" value="Genomic_DNA"/>
</dbReference>
<reference evidence="2 3" key="1">
    <citation type="submission" date="2023-09" db="EMBL/GenBank/DDBJ databases">
        <authorList>
            <person name="Rey-Velasco X."/>
        </authorList>
    </citation>
    <scope>NUCLEOTIDE SEQUENCE [LARGE SCALE GENOMIC DNA]</scope>
    <source>
        <strain evidence="2 3">P050</strain>
    </source>
</reference>
<keyword evidence="1" id="KW-0732">Signal</keyword>
<evidence type="ECO:0000313" key="3">
    <source>
        <dbReference type="Proteomes" id="UP001252186"/>
    </source>
</evidence>
<comment type="caution">
    <text evidence="2">The sequence shown here is derived from an EMBL/GenBank/DDBJ whole genome shotgun (WGS) entry which is preliminary data.</text>
</comment>
<dbReference type="Proteomes" id="UP001252186">
    <property type="component" value="Unassembled WGS sequence"/>
</dbReference>
<organism evidence="2 3">
    <name type="scientific">Urechidicola vernalis</name>
    <dbReference type="NCBI Taxonomy" id="3075600"/>
    <lineage>
        <taxon>Bacteria</taxon>
        <taxon>Pseudomonadati</taxon>
        <taxon>Bacteroidota</taxon>
        <taxon>Flavobacteriia</taxon>
        <taxon>Flavobacteriales</taxon>
        <taxon>Flavobacteriaceae</taxon>
        <taxon>Urechidicola</taxon>
    </lineage>
</organism>
<gene>
    <name evidence="2" type="ORF">RM519_10130</name>
</gene>
<protein>
    <submittedName>
        <fullName evidence="2">Uncharacterized protein</fullName>
    </submittedName>
</protein>
<dbReference type="RefSeq" id="WP_311593690.1">
    <property type="nucleotide sequence ID" value="NZ_JAVRHV010000005.1"/>
</dbReference>
<sequence>MILNLPQFKSIFLFICLFFSIGAVSQTTINSEDFNSNWGDWNSGGGNAVIRDDNRPNTTDAVRLRNGTGTSNLYSDYFDLSSYSSVSITFDFEFRGMEDTESFVIEYDDGDGSWQELIKYEKGNTGFENNDTEYIGTYTLDSSSYDFSSGTSRFRIRIDDANANNDRVYIDNIVILGFSGGGGGLSYCESGGYESDGWEDVIRQVQFSDINNSSPLNEN</sequence>
<feature type="chain" id="PRO_5046432587" evidence="1">
    <location>
        <begin position="26"/>
        <end position="219"/>
    </location>
</feature>
<evidence type="ECO:0000256" key="1">
    <source>
        <dbReference type="SAM" id="SignalP"/>
    </source>
</evidence>
<feature type="signal peptide" evidence="1">
    <location>
        <begin position="1"/>
        <end position="25"/>
    </location>
</feature>
<accession>A0ABU2Y6D2</accession>